<keyword evidence="2" id="KW-0812">Transmembrane</keyword>
<sequence>MNVFLRWMCIAEDSASPLPRLSSTLSLHTSRRQSLGLPSDKTVRFVCFCDIVEMKEKLLEEGGKGAVGGRWSRFVRGFRRDSAQLWHDLSDPSQMRFPWPTNTPLEVHELVGAERFDSSSHRYHMPFFWMTMAVPATPAWGLMVCMIEMAFAFVCFFCVILHYLLFLPKCEQFGRPLLIFFLTAVQYSVFYSFKVLFVIAVVERRARLLRVQLFFQYATCVFLLLDASFALASDLGGYNEEGIYCEKNPMLIRFVAVVSLVFLFVQLFLRIATVQVFNFMWDTRKFRKALHNSKWRYRKRVYFSYCSIMQEDMKRLQLKNKETNVITRIRNEQEEILKKIQMKQNVTNILISPDESTSASPVGSVSTLSSSRDPPQYLVAPLGKRKPEKSLPRKAKKIRDEDGAPRMPPKRRPRPALRKGGVRIQLEVDHETVRLLLNKNRQNGPLPLKIEEDNEASDSAAIEI</sequence>
<dbReference type="Proteomes" id="UP000835052">
    <property type="component" value="Unassembled WGS sequence"/>
</dbReference>
<keyword evidence="2" id="KW-0472">Membrane</keyword>
<feature type="transmembrane region" description="Helical" evidence="2">
    <location>
        <begin position="177"/>
        <end position="202"/>
    </location>
</feature>
<feature type="region of interest" description="Disordered" evidence="1">
    <location>
        <begin position="441"/>
        <end position="464"/>
    </location>
</feature>
<accession>A0A8S1GYX0</accession>
<comment type="caution">
    <text evidence="3">The sequence shown here is derived from an EMBL/GenBank/DDBJ whole genome shotgun (WGS) entry which is preliminary data.</text>
</comment>
<gene>
    <name evidence="3" type="ORF">CAUJ_LOCUS4063</name>
</gene>
<evidence type="ECO:0000313" key="3">
    <source>
        <dbReference type="EMBL" id="CAD6188144.1"/>
    </source>
</evidence>
<dbReference type="EMBL" id="CAJGYM010000008">
    <property type="protein sequence ID" value="CAD6188144.1"/>
    <property type="molecule type" value="Genomic_DNA"/>
</dbReference>
<evidence type="ECO:0000256" key="2">
    <source>
        <dbReference type="SAM" id="Phobius"/>
    </source>
</evidence>
<keyword evidence="2" id="KW-1133">Transmembrane helix</keyword>
<reference evidence="3" key="1">
    <citation type="submission" date="2020-10" db="EMBL/GenBank/DDBJ databases">
        <authorList>
            <person name="Kikuchi T."/>
        </authorList>
    </citation>
    <scope>NUCLEOTIDE SEQUENCE</scope>
    <source>
        <strain evidence="3">NKZ352</strain>
    </source>
</reference>
<feature type="transmembrane region" description="Helical" evidence="2">
    <location>
        <begin position="139"/>
        <end position="165"/>
    </location>
</feature>
<feature type="region of interest" description="Disordered" evidence="1">
    <location>
        <begin position="351"/>
        <end position="421"/>
    </location>
</feature>
<feature type="compositionally biased region" description="Basic residues" evidence="1">
    <location>
        <begin position="408"/>
        <end position="421"/>
    </location>
</feature>
<organism evidence="3 4">
    <name type="scientific">Caenorhabditis auriculariae</name>
    <dbReference type="NCBI Taxonomy" id="2777116"/>
    <lineage>
        <taxon>Eukaryota</taxon>
        <taxon>Metazoa</taxon>
        <taxon>Ecdysozoa</taxon>
        <taxon>Nematoda</taxon>
        <taxon>Chromadorea</taxon>
        <taxon>Rhabditida</taxon>
        <taxon>Rhabditina</taxon>
        <taxon>Rhabditomorpha</taxon>
        <taxon>Rhabditoidea</taxon>
        <taxon>Rhabditidae</taxon>
        <taxon>Peloderinae</taxon>
        <taxon>Caenorhabditis</taxon>
    </lineage>
</organism>
<dbReference type="AlphaFoldDB" id="A0A8S1GYX0"/>
<proteinExistence type="predicted"/>
<name>A0A8S1GYX0_9PELO</name>
<feature type="transmembrane region" description="Helical" evidence="2">
    <location>
        <begin position="252"/>
        <end position="281"/>
    </location>
</feature>
<evidence type="ECO:0000256" key="1">
    <source>
        <dbReference type="SAM" id="MobiDB-lite"/>
    </source>
</evidence>
<feature type="transmembrane region" description="Helical" evidence="2">
    <location>
        <begin position="214"/>
        <end position="232"/>
    </location>
</feature>
<feature type="compositionally biased region" description="Low complexity" evidence="1">
    <location>
        <begin position="358"/>
        <end position="371"/>
    </location>
</feature>
<dbReference type="OrthoDB" id="5814630at2759"/>
<evidence type="ECO:0000313" key="4">
    <source>
        <dbReference type="Proteomes" id="UP000835052"/>
    </source>
</evidence>
<keyword evidence="4" id="KW-1185">Reference proteome</keyword>
<feature type="compositionally biased region" description="Basic residues" evidence="1">
    <location>
        <begin position="383"/>
        <end position="397"/>
    </location>
</feature>
<protein>
    <submittedName>
        <fullName evidence="3">Uncharacterized protein</fullName>
    </submittedName>
</protein>